<dbReference type="AlphaFoldDB" id="A0AAN0NLE0"/>
<dbReference type="EMBL" id="CP151767">
    <property type="protein sequence ID" value="WZU66809.1"/>
    <property type="molecule type" value="Genomic_DNA"/>
</dbReference>
<feature type="signal peptide" evidence="1">
    <location>
        <begin position="1"/>
        <end position="27"/>
    </location>
</feature>
<dbReference type="Proteomes" id="UP001470809">
    <property type="component" value="Chromosome"/>
</dbReference>
<dbReference type="SUPFAM" id="SSF53850">
    <property type="entry name" value="Periplasmic binding protein-like II"/>
    <property type="match status" value="1"/>
</dbReference>
<keyword evidence="3" id="KW-1185">Reference proteome</keyword>
<dbReference type="PANTHER" id="PTHR42941">
    <property type="entry name" value="SLL1037 PROTEIN"/>
    <property type="match status" value="1"/>
</dbReference>
<evidence type="ECO:0000313" key="2">
    <source>
        <dbReference type="EMBL" id="WZU66809.1"/>
    </source>
</evidence>
<protein>
    <submittedName>
        <fullName evidence="2">TAXI family TRAP transporter solute-binding subunit</fullName>
    </submittedName>
</protein>
<keyword evidence="1" id="KW-0732">Signal</keyword>
<evidence type="ECO:0000256" key="1">
    <source>
        <dbReference type="SAM" id="SignalP"/>
    </source>
</evidence>
<dbReference type="RefSeq" id="WP_342076129.1">
    <property type="nucleotide sequence ID" value="NZ_CP151767.2"/>
</dbReference>
<gene>
    <name evidence="2" type="ORF">AABB31_17650</name>
</gene>
<feature type="chain" id="PRO_5043051252" evidence="1">
    <location>
        <begin position="28"/>
        <end position="350"/>
    </location>
</feature>
<sequence length="350" mass="37375">MLKNTSLIRRAACTVAALFLGLTSASAQEFEKNILTGGPTGTYIQFGNDIAGLMGNCGQTLTVRESAGSLENFLGVRQRPRTQFGIVQSDVLEYLQTYSADDPAIARAIEGVRIAFPLYNEEVHILASKDITSLDDLAGKRVAIGVQDSGTFLTASLILDLADIGVAERLTIGPDDSFAQLQSGDIDAFFYVAGAPTGLFSNADIDSARFHLLPISDPVLQSVYTPAKIPAGTYAFQQEALDVVAVKAILMTYEYNKGLNSYHRASCKAVSDVANQIFERFPDLQENGHPKWNQVDLTDIPPGWDIASCVNDGLAASYALSCADDAPGASGEVTGANAAYRERICAQIGC</sequence>
<reference evidence="2" key="1">
    <citation type="submission" date="2024-08" db="EMBL/GenBank/DDBJ databases">
        <title>Phylogenomic analyses of a clade within the roseobacter group suggest taxonomic reassignments of species of the genera Aestuariivita, Citreicella, Loktanella, Nautella, Pelagibaca, Ruegeria, Thalassobius, Thiobacimonas and Tropicibacter, and the proposal o.</title>
        <authorList>
            <person name="Jeon C.O."/>
        </authorList>
    </citation>
    <scope>NUCLEOTIDE SEQUENCE</scope>
    <source>
        <strain evidence="2">SS1-5</strain>
    </source>
</reference>
<evidence type="ECO:0000313" key="3">
    <source>
        <dbReference type="Proteomes" id="UP001470809"/>
    </source>
</evidence>
<dbReference type="Pfam" id="PF16868">
    <property type="entry name" value="NMT1_3"/>
    <property type="match status" value="1"/>
</dbReference>
<organism evidence="2 3">
    <name type="scientific">Yoonia rhodophyticola</name>
    <dbReference type="NCBI Taxonomy" id="3137370"/>
    <lineage>
        <taxon>Bacteria</taxon>
        <taxon>Pseudomonadati</taxon>
        <taxon>Pseudomonadota</taxon>
        <taxon>Alphaproteobacteria</taxon>
        <taxon>Rhodobacterales</taxon>
        <taxon>Paracoccaceae</taxon>
        <taxon>Yoonia</taxon>
    </lineage>
</organism>
<dbReference type="Gene3D" id="3.40.190.10">
    <property type="entry name" value="Periplasmic binding protein-like II"/>
    <property type="match status" value="2"/>
</dbReference>
<dbReference type="KEGG" id="yrh:AABB31_17650"/>
<dbReference type="PANTHER" id="PTHR42941:SF1">
    <property type="entry name" value="SLL1037 PROTEIN"/>
    <property type="match status" value="1"/>
</dbReference>
<dbReference type="InterPro" id="IPR011852">
    <property type="entry name" value="TRAP_TAXI"/>
</dbReference>
<dbReference type="NCBIfam" id="TIGR02122">
    <property type="entry name" value="TRAP_TAXI"/>
    <property type="match status" value="1"/>
</dbReference>
<accession>A0AAN0NLE0</accession>
<proteinExistence type="predicted"/>
<name>A0AAN0NLE0_9RHOB</name>